<dbReference type="InterPro" id="IPR020806">
    <property type="entry name" value="PKS_PP-bd"/>
</dbReference>
<dbReference type="GO" id="GO:0008610">
    <property type="term" value="P:lipid biosynthetic process"/>
    <property type="evidence" value="ECO:0007669"/>
    <property type="project" value="UniProtKB-ARBA"/>
</dbReference>
<dbReference type="PROSITE" id="PS50075">
    <property type="entry name" value="CARRIER"/>
    <property type="match status" value="4"/>
</dbReference>
<feature type="domain" description="Carrier" evidence="5">
    <location>
        <begin position="693"/>
        <end position="768"/>
    </location>
</feature>
<dbReference type="InterPro" id="IPR023213">
    <property type="entry name" value="CAT-like_dom_sf"/>
</dbReference>
<dbReference type="FunFam" id="2.30.38.10:FF:000001">
    <property type="entry name" value="Non-ribosomal peptide synthetase PvdI"/>
    <property type="match status" value="2"/>
</dbReference>
<dbReference type="Gene3D" id="3.40.50.12780">
    <property type="entry name" value="N-terminal domain of ligase-like"/>
    <property type="match status" value="2"/>
</dbReference>
<dbReference type="Gene3D" id="1.10.1200.10">
    <property type="entry name" value="ACP-like"/>
    <property type="match status" value="3"/>
</dbReference>
<dbReference type="InterPro" id="IPR029058">
    <property type="entry name" value="AB_hydrolase_fold"/>
</dbReference>
<dbReference type="SMART" id="SM00823">
    <property type="entry name" value="PKS_PP"/>
    <property type="match status" value="4"/>
</dbReference>
<dbReference type="Gene3D" id="3.30.559.30">
    <property type="entry name" value="Nonribosomal peptide synthetase, condensation domain"/>
    <property type="match status" value="5"/>
</dbReference>
<dbReference type="GO" id="GO:0044550">
    <property type="term" value="P:secondary metabolite biosynthetic process"/>
    <property type="evidence" value="ECO:0007669"/>
    <property type="project" value="UniProtKB-ARBA"/>
</dbReference>
<evidence type="ECO:0000256" key="4">
    <source>
        <dbReference type="ARBA" id="ARBA00022553"/>
    </source>
</evidence>
<dbReference type="FunFam" id="1.10.1200.10:FF:000005">
    <property type="entry name" value="Nonribosomal peptide synthetase 1"/>
    <property type="match status" value="3"/>
</dbReference>
<dbReference type="GO" id="GO:0031177">
    <property type="term" value="F:phosphopantetheine binding"/>
    <property type="evidence" value="ECO:0007669"/>
    <property type="project" value="InterPro"/>
</dbReference>
<evidence type="ECO:0000313" key="6">
    <source>
        <dbReference type="EMBL" id="SCG66110.1"/>
    </source>
</evidence>
<dbReference type="SUPFAM" id="SSF56801">
    <property type="entry name" value="Acetyl-CoA synthetase-like"/>
    <property type="match status" value="4"/>
</dbReference>
<name>A0A1C5J695_9ACTN</name>
<dbReference type="PROSITE" id="PS00455">
    <property type="entry name" value="AMP_BINDING"/>
    <property type="match status" value="4"/>
</dbReference>
<accession>A0A1C5J695</accession>
<keyword evidence="3" id="KW-0596">Phosphopantetheine</keyword>
<evidence type="ECO:0000256" key="2">
    <source>
        <dbReference type="ARBA" id="ARBA00006432"/>
    </source>
</evidence>
<dbReference type="InterPro" id="IPR036736">
    <property type="entry name" value="ACP-like_sf"/>
</dbReference>
<feature type="domain" description="Carrier" evidence="5">
    <location>
        <begin position="1742"/>
        <end position="1817"/>
    </location>
</feature>
<evidence type="ECO:0000256" key="1">
    <source>
        <dbReference type="ARBA" id="ARBA00001957"/>
    </source>
</evidence>
<dbReference type="GO" id="GO:0005737">
    <property type="term" value="C:cytoplasm"/>
    <property type="evidence" value="ECO:0007669"/>
    <property type="project" value="TreeGrafter"/>
</dbReference>
<dbReference type="SUPFAM" id="SSF52777">
    <property type="entry name" value="CoA-dependent acyltransferases"/>
    <property type="match status" value="7"/>
</dbReference>
<evidence type="ECO:0000313" key="7">
    <source>
        <dbReference type="Proteomes" id="UP000198210"/>
    </source>
</evidence>
<dbReference type="InterPro" id="IPR000873">
    <property type="entry name" value="AMP-dep_synth/lig_dom"/>
</dbReference>
<dbReference type="Pfam" id="PF00550">
    <property type="entry name" value="PP-binding"/>
    <property type="match status" value="4"/>
</dbReference>
<dbReference type="InterPro" id="IPR010071">
    <property type="entry name" value="AA_adenyl_dom"/>
</dbReference>
<dbReference type="SUPFAM" id="SSF47336">
    <property type="entry name" value="ACP-like"/>
    <property type="match status" value="4"/>
</dbReference>
<reference evidence="6 7" key="1">
    <citation type="submission" date="2016-06" db="EMBL/GenBank/DDBJ databases">
        <authorList>
            <person name="Kjaerup R.B."/>
            <person name="Dalgaard T.S."/>
            <person name="Juul-Madsen H.R."/>
        </authorList>
    </citation>
    <scope>NUCLEOTIDE SEQUENCE [LARGE SCALE GENOMIC DNA]</scope>
    <source>
        <strain evidence="6 7">DSM 45097</strain>
    </source>
</reference>
<dbReference type="InterPro" id="IPR001242">
    <property type="entry name" value="Condensation_dom"/>
</dbReference>
<dbReference type="Pfam" id="PF00501">
    <property type="entry name" value="AMP-binding"/>
    <property type="match status" value="4"/>
</dbReference>
<feature type="domain" description="Carrier" evidence="5">
    <location>
        <begin position="2792"/>
        <end position="2867"/>
    </location>
</feature>
<dbReference type="CDD" id="cd19540">
    <property type="entry name" value="LCL_NRPS-like"/>
    <property type="match status" value="3"/>
</dbReference>
<dbReference type="FunFam" id="3.30.300.30:FF:000010">
    <property type="entry name" value="Enterobactin synthetase component F"/>
    <property type="match status" value="4"/>
</dbReference>
<feature type="domain" description="Carrier" evidence="5">
    <location>
        <begin position="3854"/>
        <end position="3929"/>
    </location>
</feature>
<keyword evidence="7" id="KW-1185">Reference proteome</keyword>
<dbReference type="GO" id="GO:0043041">
    <property type="term" value="P:amino acid activation for nonribosomal peptide biosynthetic process"/>
    <property type="evidence" value="ECO:0007669"/>
    <property type="project" value="TreeGrafter"/>
</dbReference>
<protein>
    <submittedName>
        <fullName evidence="6">Amino acid adenylation domain-containing protein</fullName>
    </submittedName>
</protein>
<dbReference type="FunFam" id="3.30.559.30:FF:000001">
    <property type="entry name" value="Non-ribosomal peptide synthetase"/>
    <property type="match status" value="1"/>
</dbReference>
<evidence type="ECO:0000256" key="3">
    <source>
        <dbReference type="ARBA" id="ARBA00022450"/>
    </source>
</evidence>
<dbReference type="SMART" id="SM01294">
    <property type="entry name" value="PKS_PP_betabranch"/>
    <property type="match status" value="1"/>
</dbReference>
<dbReference type="CDD" id="cd12114">
    <property type="entry name" value="A_NRPS_TlmIV_like"/>
    <property type="match status" value="2"/>
</dbReference>
<proteinExistence type="inferred from homology"/>
<dbReference type="Gene3D" id="3.40.50.980">
    <property type="match status" value="4"/>
</dbReference>
<dbReference type="InterPro" id="IPR009081">
    <property type="entry name" value="PP-bd_ACP"/>
</dbReference>
<dbReference type="Pfam" id="PF13193">
    <property type="entry name" value="AMP-binding_C"/>
    <property type="match status" value="4"/>
</dbReference>
<dbReference type="PANTHER" id="PTHR45527:SF1">
    <property type="entry name" value="FATTY ACID SYNTHASE"/>
    <property type="match status" value="1"/>
</dbReference>
<dbReference type="FunFam" id="3.40.50.12780:FF:000012">
    <property type="entry name" value="Non-ribosomal peptide synthetase"/>
    <property type="match status" value="3"/>
</dbReference>
<sequence length="3942" mass="422869">MGQIQATDTSGTAGDWASVRVDLGAGLHRALAQLAQEHRVTTSTVLRAGLAALLTRLGFGTDIPLGPVTAGRVLRIDVAGDPSFAELLDQARDREPVVLEAAKFDLTLTFTERQNPDGVPAGIQITLEYATDLFDRDTAQTMTVRLARLLEQVAADPQTRVGHADIMLDGERDQLLHHWNDTAHPVPHLTVADLFEQQTTRTPDADAVRHADTRLSYAGLNRRANQLAHHLISLGVGPEQMVAVMMDRSADLVVTLLAILKAGAAYLPIDPDYPTERITYLLTDAHATRIITTGQHAPTLTGHHQVHPLILDDPTTHHTLHQHPDTNPTNTHRTHHLHPAHPAYVIYTSGSTGHPKGVVIAHQALAGYLLTAAVDYPGAAQGSLLHSPVGFDLTITALYLPLLLGGCVHVADLLGDEQVTTERVGLLKVTPSHLGVLENTGWALPVGDVVVGGEALSGPALAGLRQRHPAAVIVNEYGPTETTVGCVTHRIEPGDELPAGPVPIGRPTANTRVFVLDERLELVCPGVTGELYVAGAGLARGYLGQPGLTAGRFVACPFGGPGERMYRTGDLVRWNGRGELEFLGRVDDQVKVRGFRVELGEVEAALLRLPAVAEAAVIVREDRPGDRRLAGYVTLAPDAQASPTELRQALSVTLPSYMVPSAVVVLDVLPLTANGKVDRRALPVPEFGGEVRGPSTAGEEILAGLFAEVLGVDRVGVEDSFFDLGGDSLLATRLVSKVASALGVQVGIREVFEHPTVAALAKSVDGAAGGRPPLLAVPRPERLPLSYAQQRLWLLYKLEGPSPTYNIPLIARLSGHLDLAALTAALHDVVTRHESLRTVITESDGEPAAHILEPGQARLRVDVATPDPQDLADTIDQACRYRFDLAAELPLRASVLRTGPDEHTLVLVVHHIAGDGWSTAQLCRDLGTAYSARVHGEAPSWTPLPVQYADYTMWQLEVLGRDQDASSRLSRQLAYWRETLAGLPEEIELPAERSRPATASHRGDSVPFQLAPHLHGELLALARRHGATLFMVLHAALAAVLTRMGCGTDIPVGTVVAGRTDDALDDLVGFFVNTLVLRTDTAGDPTFVQLLDRVRDADLAAYAHQDVPFERLVEELNPVRSLSRHPLFQVMLAFDRAAPNELDMAGLRTHLRDGDAAAAKFDLALMLTERPGTGREHGGITGALEYATDLFDRETVEAMAVRLAGLLEQVVVDPQVSLSRLDVLVADERRRVAPWRDGWVLPAPEGAGLLHGGFFARARSWPEQVAVLVGGDVEWSYGELAAAALRVAGCLREVGVGVGEPVAVSLPRGVEQVVAVLGVLAAGGVYVPVSAGHPEQRRAVTVRLSGARVVLTEISGGWPDGVVPVSMSRALRGPLLAEPVAVSAGQLAYVIFTSGSTGEPKGVEVTHASAMNTISEINRRFGVDSADRVFAVSALDFDLSVYDIFGLLSVGGAVVVPGAGDTRDPVEWMSLVGRHGVTIWNSVPALLEMLVGAAERGGDLDSLRVVLASGDWVGLDLQPRLARLNPRIRFAALGGATEASIWSNIQEVTEVAPHWRSVPYGRPLANQWFRIVDDAGSDCPDLTAGELWIGGGGVAVGYRGNPQLTAERFVEYDGIRWYRTGDRARYWRDGTVEFLGRADDQVKVRGFRIELGEVEAALLAQAGVARAVVVVREDRPGDRRLVGYVTGAVEDPAGLRVGVGRLLPDYMVPSAVVVLDVLPLTANGKVDRRALPVPEFGGEVRGPSTAGEEILAGLFAEVLGVDRVGVEDSFFDLGGHSLLATRLVSKVASALGVQVGIREVFEHPTVAALAAALQGAGGALPPLVPAARPQRLPLSFAQQRLWFLTELYGASSTYNIPFAWRLHGQVDADAMRAALRDVVIRHESLRTVFPVADGEPYQHVVAAGEAAPELTVTPVGQADVTGLMEQAAGHVFDLKRELPVRGWLFTETEREHVLLIVMHHIAGDGWSLGILVRDLAAAYQARLAGQAPGWADLDVQYADYTLWQRALLGGSEQEPGVVLARQVGFWTTALAGLPDELTLPFDRPRPAQPTHRGARAQVDLDAGLHHALAQLAQEHQVTMFMVLQAGLAALLTRLGAGTDIPLGSVTAGRPDEALDDLVGFFVNTLVLRTDVSGDPRFGDLLDRVRDTDLAAYSHQDVPFERLVEELNPARVASRHPLFQVMIVPDDTGAHSWQAGELSAHAEPVVLEAAKFDLTLTFTERQNPDGVPAGIQITLEYATDLFDRETVEAMAVRLAGLLEQVVVDPQVSLSRLDVLVADERRRVAPWRDGWVLPAPEGAGLLHGGFFARARSWPEQVAVLVGGDVEWSYGELAAAALRVAGCLREVGVGVGEPVAVSLPRGVEQVVAVLGVLAAGGVYVPVSAGHPEQRRAVTVRLSGARVVLTEISGGWPDGVVPVSMSRALRGPLLAEPVAVSAGQLAYVIFTSGSTGEPKGVEVTHASAMNTISEINRRFGVDSADRVFAVSALDFDLSVYDIFGLLSVGGAVVVPGAGDTRDPVEWMSLVGRHGVTIWNSVPALLEMLVGAAERGGDLDSLRVVLASGDWVGLDLQPRLARLNPRIRFAALGGATEASIWSNIQEVTEVAPHWRSVPYGRPLANQWFRIVDDAGSDCPDLTAGELWIGGGGVAVGYRGNPQLTAERFVEYDGIRWYRTGDRARYWRDGTVEFLGRADDQVKVRGFRIELGEVEAALLAQAGVARAVVVVREDRPGDRRLVGYVTGAVEDPAGLRVGVGRLLPDYMVPSAVVVLDVLPLTANGKVDRRALPVPEFGGEVRGPSTAGEEILAGLFAEVLGVDRVGVEDSFFDLGGHSLLATRLVSKVASALGVQVGIREVFEHPTVAALAAALQGAGGALPPLVPAARPQRLPLSFAQQRLWFLTELYGASSTYNIPFAWRLHGQVDADAMRAALRDVVIRHESLRTVFPVADGEPYQHVVAAGEAAPELTVTPVGQADVTGLMEQAAGHVFDLKRELPVRGWLFTETEREHVLLIVMHHIAGDGWSLGILVRDLAAAYQARLAGQAPGWADLDVQYADYTLWQRALLGGSEQEPGVVLARQVGFWTTALAGLPDELTLPFDRPRPAQPTHRGARAQVDLDAGLHHALAQLAQEHQVTMFMVLQAGLAALLTRLGAGTDIPLGSVTAGRPDEALDDLVGFFVNTLVLRTDVSGDPRFGDLLDRVRDTDLAAYSHQDVPFERLVEELNPARVASRHPLFQVMIVPDDTGAHSWQAGELSAHAEPVVLEAAKFDLTLTFTERQNPDGVPAGIQITLEYATDLFDRDTAQTMTVRLARLLEQVAADPQTRVGHADIMLDGERDQLLHHWNDTAHPVPHLTVADLFEQQTTRTPDADAVRHADTRLSYAGLNRRANQLAHHLISLGVGPEQMVAVMMDRSADLVVTLLAILKAGAAYLPIDPDYPTERITYLLTDAHATRIITTGQHAPTLTGHHQVHPLILDDPTTHHTLHQHPDTNPTNTHRTHHLHPAHPAYVIYTSGSTGHPKGVVITHASVVNYLARCRQAYPALAGDTLLLTSIAFDASVTGLYGTLTSGGCVHLADIDDDLAALTPPGGFTFLKVTPSHLALLGGPTAECAPTGQLIVGGEAVTGEQLRPWHERRPALTIINNYGPTETTVACSDFAIRPGDEIADGVQPLGQPMWNARVYVLDETLQPVPVGVAGEAYVVGAGLGRGYVNRPGLTAQRFVACPFEAGQRMYRTGDLVRWNTRGELEFLSRVDDQVKVRGFRVELGEVEAALLRLPAVAEAAVIVREDRPGDRRLAGYVTLAPDAQASPTELRQALSVTLPSYMVPSAVVVLDRMPLTPNRKVDRRALPAPDFTVASAGRASASAREQALCDLFARVLGTDRIGVEDSFFDLGGHSLLAAVLVAHVAQEFGVSIRLTTFLDDPTPAGVDRLVEEGTSSADRGTAIPVSS</sequence>
<dbReference type="InterPro" id="IPR042099">
    <property type="entry name" value="ANL_N_sf"/>
</dbReference>
<keyword evidence="4" id="KW-0597">Phosphoprotein</keyword>
<evidence type="ECO:0000259" key="5">
    <source>
        <dbReference type="PROSITE" id="PS50075"/>
    </source>
</evidence>
<dbReference type="NCBIfam" id="NF003417">
    <property type="entry name" value="PRK04813.1"/>
    <property type="match status" value="4"/>
</dbReference>
<dbReference type="CDD" id="cd05930">
    <property type="entry name" value="A_NRPS"/>
    <property type="match status" value="2"/>
</dbReference>
<dbReference type="InterPro" id="IPR006162">
    <property type="entry name" value="Ppantetheine_attach_site"/>
</dbReference>
<dbReference type="Gene3D" id="3.30.559.10">
    <property type="entry name" value="Chloramphenicol acetyltransferase-like domain"/>
    <property type="match status" value="3"/>
</dbReference>
<dbReference type="FunFam" id="3.40.50.980:FF:000001">
    <property type="entry name" value="Non-ribosomal peptide synthetase"/>
    <property type="match status" value="2"/>
</dbReference>
<dbReference type="Pfam" id="PF00668">
    <property type="entry name" value="Condensation"/>
    <property type="match status" value="4"/>
</dbReference>
<dbReference type="PROSITE" id="PS00012">
    <property type="entry name" value="PHOSPHOPANTETHEINE"/>
    <property type="match status" value="3"/>
</dbReference>
<comment type="similarity">
    <text evidence="2">Belongs to the ATP-dependent AMP-binding enzyme family.</text>
</comment>
<dbReference type="PANTHER" id="PTHR45527">
    <property type="entry name" value="NONRIBOSOMAL PEPTIDE SYNTHETASE"/>
    <property type="match status" value="1"/>
</dbReference>
<dbReference type="Gene3D" id="3.30.300.30">
    <property type="match status" value="4"/>
</dbReference>
<dbReference type="GO" id="GO:0003824">
    <property type="term" value="F:catalytic activity"/>
    <property type="evidence" value="ECO:0007669"/>
    <property type="project" value="InterPro"/>
</dbReference>
<comment type="cofactor">
    <cofactor evidence="1">
        <name>pantetheine 4'-phosphate</name>
        <dbReference type="ChEBI" id="CHEBI:47942"/>
    </cofactor>
</comment>
<dbReference type="InterPro" id="IPR025110">
    <property type="entry name" value="AMP-bd_C"/>
</dbReference>
<dbReference type="Gene3D" id="2.30.38.10">
    <property type="entry name" value="Luciferase, Domain 3"/>
    <property type="match status" value="2"/>
</dbReference>
<dbReference type="InterPro" id="IPR020845">
    <property type="entry name" value="AMP-binding_CS"/>
</dbReference>
<organism evidence="6 7">
    <name type="scientific">Micromonospora siamensis</name>
    <dbReference type="NCBI Taxonomy" id="299152"/>
    <lineage>
        <taxon>Bacteria</taxon>
        <taxon>Bacillati</taxon>
        <taxon>Actinomycetota</taxon>
        <taxon>Actinomycetes</taxon>
        <taxon>Micromonosporales</taxon>
        <taxon>Micromonosporaceae</taxon>
        <taxon>Micromonospora</taxon>
    </lineage>
</organism>
<dbReference type="NCBIfam" id="TIGR01733">
    <property type="entry name" value="AA-adenyl-dom"/>
    <property type="match status" value="4"/>
</dbReference>
<dbReference type="InterPro" id="IPR045851">
    <property type="entry name" value="AMP-bd_C_sf"/>
</dbReference>
<dbReference type="Gene3D" id="3.40.50.1820">
    <property type="entry name" value="alpha/beta hydrolase"/>
    <property type="match status" value="1"/>
</dbReference>
<gene>
    <name evidence="6" type="ORF">GA0074704_4170</name>
</gene>
<dbReference type="EMBL" id="LT607751">
    <property type="protein sequence ID" value="SCG66110.1"/>
    <property type="molecule type" value="Genomic_DNA"/>
</dbReference>
<dbReference type="Proteomes" id="UP000198210">
    <property type="component" value="Chromosome I"/>
</dbReference>